<keyword evidence="11" id="KW-0119">Carbohydrate metabolism</keyword>
<dbReference type="GO" id="GO:0030245">
    <property type="term" value="P:cellulose catabolic process"/>
    <property type="evidence" value="ECO:0007669"/>
    <property type="project" value="UniProtKB-KW"/>
</dbReference>
<evidence type="ECO:0000313" key="18">
    <source>
        <dbReference type="EMBL" id="KAF2729682.1"/>
    </source>
</evidence>
<comment type="subcellular location">
    <subcellularLocation>
        <location evidence="2">Secreted</location>
    </subcellularLocation>
</comment>
<evidence type="ECO:0000256" key="13">
    <source>
        <dbReference type="ARBA" id="ARBA00044502"/>
    </source>
</evidence>
<evidence type="ECO:0000256" key="6">
    <source>
        <dbReference type="ARBA" id="ARBA00023001"/>
    </source>
</evidence>
<keyword evidence="8" id="KW-0186">Copper</keyword>
<reference evidence="18" key="1">
    <citation type="journal article" date="2020" name="Stud. Mycol.">
        <title>101 Dothideomycetes genomes: a test case for predicting lifestyles and emergence of pathogens.</title>
        <authorList>
            <person name="Haridas S."/>
            <person name="Albert R."/>
            <person name="Binder M."/>
            <person name="Bloem J."/>
            <person name="Labutti K."/>
            <person name="Salamov A."/>
            <person name="Andreopoulos B."/>
            <person name="Baker S."/>
            <person name="Barry K."/>
            <person name="Bills G."/>
            <person name="Bluhm B."/>
            <person name="Cannon C."/>
            <person name="Castanera R."/>
            <person name="Culley D."/>
            <person name="Daum C."/>
            <person name="Ezra D."/>
            <person name="Gonzalez J."/>
            <person name="Henrissat B."/>
            <person name="Kuo A."/>
            <person name="Liang C."/>
            <person name="Lipzen A."/>
            <person name="Lutzoni F."/>
            <person name="Magnuson J."/>
            <person name="Mondo S."/>
            <person name="Nolan M."/>
            <person name="Ohm R."/>
            <person name="Pangilinan J."/>
            <person name="Park H.-J."/>
            <person name="Ramirez L."/>
            <person name="Alfaro M."/>
            <person name="Sun H."/>
            <person name="Tritt A."/>
            <person name="Yoshinaga Y."/>
            <person name="Zwiers L.-H."/>
            <person name="Turgeon B."/>
            <person name="Goodwin S."/>
            <person name="Spatafora J."/>
            <person name="Crous P."/>
            <person name="Grigoriev I."/>
        </authorList>
    </citation>
    <scope>NUCLEOTIDE SEQUENCE</scope>
    <source>
        <strain evidence="18">CBS 125425</strain>
    </source>
</reference>
<organism evidence="18 19">
    <name type="scientific">Polyplosphaeria fusca</name>
    <dbReference type="NCBI Taxonomy" id="682080"/>
    <lineage>
        <taxon>Eukaryota</taxon>
        <taxon>Fungi</taxon>
        <taxon>Dikarya</taxon>
        <taxon>Ascomycota</taxon>
        <taxon>Pezizomycotina</taxon>
        <taxon>Dothideomycetes</taxon>
        <taxon>Pleosporomycetidae</taxon>
        <taxon>Pleosporales</taxon>
        <taxon>Tetraplosphaeriaceae</taxon>
        <taxon>Polyplosphaeria</taxon>
    </lineage>
</organism>
<dbReference type="OrthoDB" id="6038816at2759"/>
<evidence type="ECO:0000256" key="10">
    <source>
        <dbReference type="ARBA" id="ARBA00023157"/>
    </source>
</evidence>
<keyword evidence="7" id="KW-0560">Oxidoreductase</keyword>
<evidence type="ECO:0000256" key="1">
    <source>
        <dbReference type="ARBA" id="ARBA00001973"/>
    </source>
</evidence>
<keyword evidence="10" id="KW-1015">Disulfide bond</keyword>
<keyword evidence="5 16" id="KW-0732">Signal</keyword>
<evidence type="ECO:0000256" key="11">
    <source>
        <dbReference type="ARBA" id="ARBA00023277"/>
    </source>
</evidence>
<proteinExistence type="inferred from homology"/>
<dbReference type="PANTHER" id="PTHR33353:SF10">
    <property type="entry name" value="ENDO-BETA-1,4-GLUCANASE D"/>
    <property type="match status" value="1"/>
</dbReference>
<evidence type="ECO:0000256" key="5">
    <source>
        <dbReference type="ARBA" id="ARBA00022729"/>
    </source>
</evidence>
<gene>
    <name evidence="18" type="ORF">EJ04DRAFT_568437</name>
</gene>
<keyword evidence="6" id="KW-0136">Cellulose degradation</keyword>
<feature type="chain" id="PRO_5040369017" description="lytic cellulose monooxygenase (C4-dehydrogenating)" evidence="16">
    <location>
        <begin position="29"/>
        <end position="263"/>
    </location>
</feature>
<evidence type="ECO:0000256" key="7">
    <source>
        <dbReference type="ARBA" id="ARBA00023002"/>
    </source>
</evidence>
<evidence type="ECO:0000256" key="16">
    <source>
        <dbReference type="SAM" id="SignalP"/>
    </source>
</evidence>
<evidence type="ECO:0000256" key="2">
    <source>
        <dbReference type="ARBA" id="ARBA00004613"/>
    </source>
</evidence>
<dbReference type="Proteomes" id="UP000799444">
    <property type="component" value="Unassembled WGS sequence"/>
</dbReference>
<evidence type="ECO:0000256" key="9">
    <source>
        <dbReference type="ARBA" id="ARBA00023033"/>
    </source>
</evidence>
<dbReference type="Gene3D" id="2.70.50.70">
    <property type="match status" value="1"/>
</dbReference>
<comment type="catalytic activity">
    <reaction evidence="14">
        <text>[(1-&gt;4)-beta-D-glucosyl]n+m + reduced acceptor + O2 = 4-dehydro-beta-D-glucosyl-[(1-&gt;4)-beta-D-glucosyl]n-1 + [(1-&gt;4)-beta-D-glucosyl]m + acceptor + H2O.</text>
        <dbReference type="EC" id="1.14.99.56"/>
    </reaction>
</comment>
<evidence type="ECO:0000256" key="12">
    <source>
        <dbReference type="ARBA" id="ARBA00023326"/>
    </source>
</evidence>
<dbReference type="PANTHER" id="PTHR33353">
    <property type="entry name" value="PUTATIVE (AFU_ORTHOLOGUE AFUA_1G12560)-RELATED"/>
    <property type="match status" value="1"/>
</dbReference>
<keyword evidence="3" id="KW-0964">Secreted</keyword>
<feature type="domain" description="Auxiliary Activity family 9 catalytic" evidence="17">
    <location>
        <begin position="29"/>
        <end position="236"/>
    </location>
</feature>
<dbReference type="AlphaFoldDB" id="A0A9P4QRU7"/>
<comment type="cofactor">
    <cofactor evidence="1">
        <name>Cu(2+)</name>
        <dbReference type="ChEBI" id="CHEBI:29036"/>
    </cofactor>
</comment>
<dbReference type="InterPro" id="IPR049892">
    <property type="entry name" value="AA9"/>
</dbReference>
<dbReference type="InterPro" id="IPR005103">
    <property type="entry name" value="AA9_LPMO"/>
</dbReference>
<evidence type="ECO:0000313" key="19">
    <source>
        <dbReference type="Proteomes" id="UP000799444"/>
    </source>
</evidence>
<dbReference type="EMBL" id="ML996238">
    <property type="protein sequence ID" value="KAF2729682.1"/>
    <property type="molecule type" value="Genomic_DNA"/>
</dbReference>
<comment type="similarity">
    <text evidence="13">Belongs to the polysaccharide monooxygenase AA9 family.</text>
</comment>
<dbReference type="EC" id="1.14.99.56" evidence="15"/>
<keyword evidence="19" id="KW-1185">Reference proteome</keyword>
<feature type="signal peptide" evidence="16">
    <location>
        <begin position="1"/>
        <end position="28"/>
    </location>
</feature>
<evidence type="ECO:0000259" key="17">
    <source>
        <dbReference type="Pfam" id="PF03443"/>
    </source>
</evidence>
<protein>
    <recommendedName>
        <fullName evidence="15">lytic cellulose monooxygenase (C4-dehydrogenating)</fullName>
        <ecNumber evidence="15">1.14.99.56</ecNumber>
    </recommendedName>
</protein>
<accession>A0A9P4QRU7</accession>
<evidence type="ECO:0000256" key="4">
    <source>
        <dbReference type="ARBA" id="ARBA00022723"/>
    </source>
</evidence>
<evidence type="ECO:0000256" key="14">
    <source>
        <dbReference type="ARBA" id="ARBA00045077"/>
    </source>
</evidence>
<dbReference type="Pfam" id="PF03443">
    <property type="entry name" value="AA9"/>
    <property type="match status" value="1"/>
</dbReference>
<evidence type="ECO:0000256" key="15">
    <source>
        <dbReference type="ARBA" id="ARBA00047174"/>
    </source>
</evidence>
<evidence type="ECO:0000256" key="8">
    <source>
        <dbReference type="ARBA" id="ARBA00023008"/>
    </source>
</evidence>
<keyword evidence="12" id="KW-0624">Polysaccharide degradation</keyword>
<comment type="caution">
    <text evidence="18">The sequence shown here is derived from an EMBL/GenBank/DDBJ whole genome shotgun (WGS) entry which is preliminary data.</text>
</comment>
<dbReference type="GO" id="GO:0046872">
    <property type="term" value="F:metal ion binding"/>
    <property type="evidence" value="ECO:0007669"/>
    <property type="project" value="UniProtKB-KW"/>
</dbReference>
<dbReference type="GO" id="GO:0005576">
    <property type="term" value="C:extracellular region"/>
    <property type="evidence" value="ECO:0007669"/>
    <property type="project" value="UniProtKB-SubCell"/>
</dbReference>
<dbReference type="GO" id="GO:0004497">
    <property type="term" value="F:monooxygenase activity"/>
    <property type="evidence" value="ECO:0007669"/>
    <property type="project" value="UniProtKB-KW"/>
</dbReference>
<keyword evidence="4" id="KW-0479">Metal-binding</keyword>
<keyword evidence="9" id="KW-0503">Monooxygenase</keyword>
<sequence length="263" mass="29055">MKVSLQFLASRTAGLLVLLMQGVQKADGHYGFPMLIVNGVVSEWWQYTRPVGFDSYGEQFFPIQEWTGEPMVCGVNGTKTGHLTSTVKVEAGSTLGFRSIPATYNKGVIEPRAWDPKADYIHHEGPGQAYMSKAPGALEDYEGDGEWFKIGMSGSTDGMQWDSYKKTEMNFTIPPTTPPGKYLVRVEHFNISPYYNLTQMFINCAHIEVTGAGGGTPGPMIKFPGSYDIEDNSIWLPRALYHPSKPSDLLKAYQGPGPKVWTG</sequence>
<name>A0A9P4QRU7_9PLEO</name>
<evidence type="ECO:0000256" key="3">
    <source>
        <dbReference type="ARBA" id="ARBA00022525"/>
    </source>
</evidence>